<dbReference type="CDD" id="cd01299">
    <property type="entry name" value="Met_dep_hydrolase_A"/>
    <property type="match status" value="1"/>
</dbReference>
<dbReference type="Gene3D" id="2.30.40.10">
    <property type="entry name" value="Urease, subunit C, domain 1"/>
    <property type="match status" value="1"/>
</dbReference>
<dbReference type="PANTHER" id="PTHR43135">
    <property type="entry name" value="ALPHA-D-RIBOSE 1-METHYLPHOSPHONATE 5-TRIPHOSPHATE DIPHOSPHATASE"/>
    <property type="match status" value="1"/>
</dbReference>
<dbReference type="InterPro" id="IPR032466">
    <property type="entry name" value="Metal_Hydrolase"/>
</dbReference>
<dbReference type="InterPro" id="IPR006680">
    <property type="entry name" value="Amidohydro-rel"/>
</dbReference>
<dbReference type="RefSeq" id="WP_377379236.1">
    <property type="nucleotide sequence ID" value="NZ_JBHSSW010000013.1"/>
</dbReference>
<dbReference type="SUPFAM" id="SSF51556">
    <property type="entry name" value="Metallo-dependent hydrolases"/>
    <property type="match status" value="1"/>
</dbReference>
<dbReference type="PANTHER" id="PTHR43135:SF3">
    <property type="entry name" value="ALPHA-D-RIBOSE 1-METHYLPHOSPHONATE 5-TRIPHOSPHATE DIPHOSPHATASE"/>
    <property type="match status" value="1"/>
</dbReference>
<accession>A0ABW1SB05</accession>
<sequence>MFRHLSGAFAAFTSLLLTSAASAETVYIQAGQLLAVPGEGYQSEKTIIVEDGKILSVEDGFLSPEGEGAIIDLRSAFVLPGLIDSHVHLTSEFSPTSRVDILYESEADEAFNGAMNARKTLMAGFTTVQDVGATSEAIFSLRDAIAAGKVPGPRIRASGQSVSPTGGHGDANGFSPALMNLFKSDTICDGSDDCRRAVREAVKTGADVIKITATGGVLSNTKAGLAQQFFDDELEAIVEAANSMGRKVTAHAHGKDGIDAALRAGVKSIEHGTYLDDETIALFKEHDAVLVPTVIAGITVTGWIEEPWLPEASREKAQIIGPLMLDMLRRAREGGVTIAFGTDTGVSKHGENAEEFLYMVEAGFTPEEAIRAATVIAADHVELGGTIGTIEAGKSADIIAVTGDPLKSVEELLDVDFVMARGQVYKSSP</sequence>
<evidence type="ECO:0000313" key="3">
    <source>
        <dbReference type="EMBL" id="MFC6198748.1"/>
    </source>
</evidence>
<reference evidence="4" key="1">
    <citation type="journal article" date="2019" name="Int. J. Syst. Evol. Microbiol.">
        <title>The Global Catalogue of Microorganisms (GCM) 10K type strain sequencing project: providing services to taxonomists for standard genome sequencing and annotation.</title>
        <authorList>
            <consortium name="The Broad Institute Genomics Platform"/>
            <consortium name="The Broad Institute Genome Sequencing Center for Infectious Disease"/>
            <person name="Wu L."/>
            <person name="Ma J."/>
        </authorList>
    </citation>
    <scope>NUCLEOTIDE SEQUENCE [LARGE SCALE GENOMIC DNA]</scope>
    <source>
        <strain evidence="4">CGMCC-1.15741</strain>
    </source>
</reference>
<keyword evidence="4" id="KW-1185">Reference proteome</keyword>
<evidence type="ECO:0000313" key="4">
    <source>
        <dbReference type="Proteomes" id="UP001596303"/>
    </source>
</evidence>
<keyword evidence="1" id="KW-0732">Signal</keyword>
<protein>
    <submittedName>
        <fullName evidence="3">Amidohydrolase family protein</fullName>
    </submittedName>
</protein>
<dbReference type="InterPro" id="IPR057744">
    <property type="entry name" value="OTAase-like"/>
</dbReference>
<dbReference type="SUPFAM" id="SSF51338">
    <property type="entry name" value="Composite domain of metallo-dependent hydrolases"/>
    <property type="match status" value="2"/>
</dbReference>
<organism evidence="3 4">
    <name type="scientific">Ponticaulis profundi</name>
    <dbReference type="NCBI Taxonomy" id="2665222"/>
    <lineage>
        <taxon>Bacteria</taxon>
        <taxon>Pseudomonadati</taxon>
        <taxon>Pseudomonadota</taxon>
        <taxon>Alphaproteobacteria</taxon>
        <taxon>Hyphomonadales</taxon>
        <taxon>Hyphomonadaceae</taxon>
        <taxon>Ponticaulis</taxon>
    </lineage>
</organism>
<feature type="chain" id="PRO_5046911351" evidence="1">
    <location>
        <begin position="24"/>
        <end position="429"/>
    </location>
</feature>
<feature type="signal peptide" evidence="1">
    <location>
        <begin position="1"/>
        <end position="23"/>
    </location>
</feature>
<dbReference type="InterPro" id="IPR011059">
    <property type="entry name" value="Metal-dep_hydrolase_composite"/>
</dbReference>
<dbReference type="EMBL" id="JBHSSW010000013">
    <property type="protein sequence ID" value="MFC6198748.1"/>
    <property type="molecule type" value="Genomic_DNA"/>
</dbReference>
<proteinExistence type="predicted"/>
<dbReference type="Gene3D" id="3.20.20.140">
    <property type="entry name" value="Metal-dependent hydrolases"/>
    <property type="match status" value="1"/>
</dbReference>
<feature type="domain" description="Amidohydrolase-related" evidence="2">
    <location>
        <begin position="77"/>
        <end position="424"/>
    </location>
</feature>
<dbReference type="Proteomes" id="UP001596303">
    <property type="component" value="Unassembled WGS sequence"/>
</dbReference>
<name>A0ABW1SB05_9PROT</name>
<dbReference type="Pfam" id="PF01979">
    <property type="entry name" value="Amidohydro_1"/>
    <property type="match status" value="1"/>
</dbReference>
<evidence type="ECO:0000256" key="1">
    <source>
        <dbReference type="SAM" id="SignalP"/>
    </source>
</evidence>
<comment type="caution">
    <text evidence="3">The sequence shown here is derived from an EMBL/GenBank/DDBJ whole genome shotgun (WGS) entry which is preliminary data.</text>
</comment>
<evidence type="ECO:0000259" key="2">
    <source>
        <dbReference type="Pfam" id="PF01979"/>
    </source>
</evidence>
<dbReference type="InterPro" id="IPR051781">
    <property type="entry name" value="Metallo-dep_Hydrolase"/>
</dbReference>
<gene>
    <name evidence="3" type="ORF">ACFQDM_11690</name>
</gene>